<keyword evidence="2" id="KW-1185">Reference proteome</keyword>
<evidence type="ECO:0000313" key="2">
    <source>
        <dbReference type="Proteomes" id="UP000518752"/>
    </source>
</evidence>
<proteinExistence type="predicted"/>
<gene>
    <name evidence="1" type="ORF">D9757_013085</name>
</gene>
<comment type="caution">
    <text evidence="1">The sequence shown here is derived from an EMBL/GenBank/DDBJ whole genome shotgun (WGS) entry which is preliminary data.</text>
</comment>
<dbReference type="EMBL" id="JAACJN010000176">
    <property type="protein sequence ID" value="KAF5365034.1"/>
    <property type="molecule type" value="Genomic_DNA"/>
</dbReference>
<organism evidence="1 2">
    <name type="scientific">Collybiopsis confluens</name>
    <dbReference type="NCBI Taxonomy" id="2823264"/>
    <lineage>
        <taxon>Eukaryota</taxon>
        <taxon>Fungi</taxon>
        <taxon>Dikarya</taxon>
        <taxon>Basidiomycota</taxon>
        <taxon>Agaricomycotina</taxon>
        <taxon>Agaricomycetes</taxon>
        <taxon>Agaricomycetidae</taxon>
        <taxon>Agaricales</taxon>
        <taxon>Marasmiineae</taxon>
        <taxon>Omphalotaceae</taxon>
        <taxon>Collybiopsis</taxon>
    </lineage>
</organism>
<dbReference type="AlphaFoldDB" id="A0A8H5LPU6"/>
<sequence>MAVSSSLFVHVFVHFVIHNAPPLSPRISRNASFTPPRMSILDPTLVAISVLAAGVPTGVWLQNVSVVDFARSLADSWAELIV</sequence>
<reference evidence="1 2" key="1">
    <citation type="journal article" date="2020" name="ISME J.">
        <title>Uncovering the hidden diversity of litter-decomposition mechanisms in mushroom-forming fungi.</title>
        <authorList>
            <person name="Floudas D."/>
            <person name="Bentzer J."/>
            <person name="Ahren D."/>
            <person name="Johansson T."/>
            <person name="Persson P."/>
            <person name="Tunlid A."/>
        </authorList>
    </citation>
    <scope>NUCLEOTIDE SEQUENCE [LARGE SCALE GENOMIC DNA]</scope>
    <source>
        <strain evidence="1 2">CBS 406.79</strain>
    </source>
</reference>
<accession>A0A8H5LPU6</accession>
<evidence type="ECO:0000313" key="1">
    <source>
        <dbReference type="EMBL" id="KAF5365034.1"/>
    </source>
</evidence>
<protein>
    <submittedName>
        <fullName evidence="1">Uncharacterized protein</fullName>
    </submittedName>
</protein>
<name>A0A8H5LPU6_9AGAR</name>
<dbReference type="Proteomes" id="UP000518752">
    <property type="component" value="Unassembled WGS sequence"/>
</dbReference>